<name>A0AAW7X3I7_9GAMM</name>
<reference evidence="7" key="1">
    <citation type="submission" date="2023-07" db="EMBL/GenBank/DDBJ databases">
        <title>Genome content predicts the carbon catabolic preferences of heterotrophic bacteria.</title>
        <authorList>
            <person name="Gralka M."/>
        </authorList>
    </citation>
    <scope>NUCLEOTIDE SEQUENCE</scope>
    <source>
        <strain evidence="7">I3M17_2</strain>
    </source>
</reference>
<keyword evidence="3" id="KW-0378">Hydrolase</keyword>
<evidence type="ECO:0000259" key="6">
    <source>
        <dbReference type="Pfam" id="PF26410"/>
    </source>
</evidence>
<feature type="domain" description="Glycoside hydrolase family 5" evidence="6">
    <location>
        <begin position="47"/>
        <end position="456"/>
    </location>
</feature>
<accession>A0AAW7X3I7</accession>
<proteinExistence type="predicted"/>
<sequence length="457" mass="50978">MVNYLKRAALCMLALVAVACAKSQPETKAEEQPAAKPAANTDMAATEFVQVNGGRFTLRGQDYAYIGTNMWFAAYIGSTNPEYGDRERLIKELDLLKSLGVTNLRILGASEKSPLRDSMKPAISERGEINQHDILEGLDFALAEMAKRDMKAVIFLNNFWEWSGGMATYLSWVNGGEIVDMADPTKPWPAFALFSAGFYSNEEAKQLFNNYLTKVVSRRNTITGELYANDPTIMSWQLANEPRPGNGDVSLPNLPAYYDWISKTTQLIKSIAPKQLVSIGSEGTMGCLELDECVITSHKETGIDYVTFHMWLKNWGWFDVQNAEQTYDSAVATADKYIDHHIKLANELNMPVVLEEFGMERDGGEFSPESAVTYRDKFYAYVFDRQIKSIRSGGPFVGSNFWAWGGYGKAMHDDAVWRKGDKTFVGDPPQEPQGLNAVFASDTSTLKVLKQTADAIR</sequence>
<comment type="catalytic activity">
    <reaction evidence="1">
        <text>Random hydrolysis of (1-&gt;4)-beta-D-mannosidic linkages in mannans, galactomannans and glucomannans.</text>
        <dbReference type="EC" id="3.2.1.78"/>
    </reaction>
</comment>
<dbReference type="Gene3D" id="3.20.20.80">
    <property type="entry name" value="Glycosidases"/>
    <property type="match status" value="1"/>
</dbReference>
<evidence type="ECO:0000313" key="7">
    <source>
        <dbReference type="EMBL" id="MDO6422080.1"/>
    </source>
</evidence>
<dbReference type="PANTHER" id="PTHR31451:SF40">
    <property type="entry name" value="GLYCOSIDE HYDROLASE FAMILY 5 DOMAIN-CONTAINING PROTEIN"/>
    <property type="match status" value="1"/>
</dbReference>
<organism evidence="7 8">
    <name type="scientific">Saccharophagus degradans</name>
    <dbReference type="NCBI Taxonomy" id="86304"/>
    <lineage>
        <taxon>Bacteria</taxon>
        <taxon>Pseudomonadati</taxon>
        <taxon>Pseudomonadota</taxon>
        <taxon>Gammaproteobacteria</taxon>
        <taxon>Cellvibrionales</taxon>
        <taxon>Cellvibrionaceae</taxon>
        <taxon>Saccharophagus</taxon>
    </lineage>
</organism>
<evidence type="ECO:0000256" key="5">
    <source>
        <dbReference type="SAM" id="SignalP"/>
    </source>
</evidence>
<dbReference type="InterPro" id="IPR045053">
    <property type="entry name" value="MAN-like"/>
</dbReference>
<comment type="caution">
    <text evidence="7">The sequence shown here is derived from an EMBL/GenBank/DDBJ whole genome shotgun (WGS) entry which is preliminary data.</text>
</comment>
<evidence type="ECO:0000256" key="4">
    <source>
        <dbReference type="ARBA" id="ARBA00023295"/>
    </source>
</evidence>
<dbReference type="InterPro" id="IPR001547">
    <property type="entry name" value="Glyco_hydro_5"/>
</dbReference>
<dbReference type="EC" id="3.2.1.78" evidence="2"/>
<protein>
    <recommendedName>
        <fullName evidence="2">mannan endo-1,4-beta-mannosidase</fullName>
        <ecNumber evidence="2">3.2.1.78</ecNumber>
    </recommendedName>
</protein>
<feature type="signal peptide" evidence="5">
    <location>
        <begin position="1"/>
        <end position="21"/>
    </location>
</feature>
<dbReference type="SUPFAM" id="SSF51445">
    <property type="entry name" value="(Trans)glycosidases"/>
    <property type="match status" value="1"/>
</dbReference>
<dbReference type="Proteomes" id="UP001169760">
    <property type="component" value="Unassembled WGS sequence"/>
</dbReference>
<dbReference type="RefSeq" id="WP_303491895.1">
    <property type="nucleotide sequence ID" value="NZ_JAUOPB010000004.1"/>
</dbReference>
<dbReference type="GO" id="GO:0016985">
    <property type="term" value="F:mannan endo-1,4-beta-mannosidase activity"/>
    <property type="evidence" value="ECO:0007669"/>
    <property type="project" value="TreeGrafter"/>
</dbReference>
<dbReference type="AlphaFoldDB" id="A0AAW7X3I7"/>
<dbReference type="PROSITE" id="PS51257">
    <property type="entry name" value="PROKAR_LIPOPROTEIN"/>
    <property type="match status" value="1"/>
</dbReference>
<dbReference type="InterPro" id="IPR017853">
    <property type="entry name" value="GH"/>
</dbReference>
<gene>
    <name evidence="7" type="ORF">Q4521_06320</name>
</gene>
<feature type="chain" id="PRO_5043981361" description="mannan endo-1,4-beta-mannosidase" evidence="5">
    <location>
        <begin position="22"/>
        <end position="457"/>
    </location>
</feature>
<evidence type="ECO:0000256" key="1">
    <source>
        <dbReference type="ARBA" id="ARBA00001678"/>
    </source>
</evidence>
<evidence type="ECO:0000256" key="3">
    <source>
        <dbReference type="ARBA" id="ARBA00022801"/>
    </source>
</evidence>
<keyword evidence="4" id="KW-0326">Glycosidase</keyword>
<dbReference type="Pfam" id="PF26410">
    <property type="entry name" value="GH5_mannosidase"/>
    <property type="match status" value="1"/>
</dbReference>
<keyword evidence="5" id="KW-0732">Signal</keyword>
<evidence type="ECO:0000313" key="8">
    <source>
        <dbReference type="Proteomes" id="UP001169760"/>
    </source>
</evidence>
<dbReference type="PANTHER" id="PTHR31451">
    <property type="match status" value="1"/>
</dbReference>
<dbReference type="GO" id="GO:0000272">
    <property type="term" value="P:polysaccharide catabolic process"/>
    <property type="evidence" value="ECO:0007669"/>
    <property type="project" value="InterPro"/>
</dbReference>
<dbReference type="EMBL" id="JAUOPB010000004">
    <property type="protein sequence ID" value="MDO6422080.1"/>
    <property type="molecule type" value="Genomic_DNA"/>
</dbReference>
<evidence type="ECO:0000256" key="2">
    <source>
        <dbReference type="ARBA" id="ARBA00012706"/>
    </source>
</evidence>